<name>A0A9W6D455_9BACT</name>
<keyword evidence="17" id="KW-1185">Reference proteome</keyword>
<dbReference type="GO" id="GO:0005886">
    <property type="term" value="C:plasma membrane"/>
    <property type="evidence" value="ECO:0007669"/>
    <property type="project" value="UniProtKB-SubCell"/>
</dbReference>
<dbReference type="SUPFAM" id="SSF55874">
    <property type="entry name" value="ATPase domain of HSP90 chaperone/DNA topoisomerase II/histidine kinase"/>
    <property type="match status" value="1"/>
</dbReference>
<dbReference type="Pfam" id="PF00512">
    <property type="entry name" value="HisKA"/>
    <property type="match status" value="1"/>
</dbReference>
<sequence length="596" mass="66931">MVSVLTAAMLVSLALFSLWYWASWRIEQIISRQFNEQQLMLARKIADNIEGYFDLLENQLMSYSELFQVESETMSHFRAYGALEFKNKQAFGILDIQMFDPEGRLEYSWSHPDGQAPQEIQNLDTACVDWAKDPQHLGLIFLTKTFTLSDASGKSRLAMAILTPLYRTNSSLAPQNKSFAGTLEIIFDPSFVCQMATENVRSGQTGYAWVINQDGTFLAHYEPTFVGKDAIRVRKERNSHLSFDKIQDIQASHILKGEEGTDWYESGWHRERLGRIKKLLAYTPVRFNKGMVHGVIQVEDSAHNLWGVGVTAPFDEVYGLVGSLQIQVGFMAGFIFLLIMGVSGLLIGAAYNWNEILSREVELKTEALRQSHERLLRSERFAAVGEAAAYVRHEIKNPLMIIGGFARQLDRDLNVPGSARQKLKIIADEVQRLENFLGDLRDFTQPASPVKEEVDLNKIIREVQTMMQEAAKEKRVQLESRLDGTLPTSLLDPNQMKQVLINLIKNSIEAIEKDGSITVSTHSQGGHICLQVADTGRGIEPKIISEIFNPFFTTKKTGTGLGLAVINKIVEDHHGTVSVESTLGRGTTFTIILPCE</sequence>
<keyword evidence="13 14" id="KW-0472">Membrane</keyword>
<feature type="domain" description="Histidine kinase" evidence="15">
    <location>
        <begin position="390"/>
        <end position="596"/>
    </location>
</feature>
<keyword evidence="8" id="KW-0547">Nucleotide-binding</keyword>
<dbReference type="InterPro" id="IPR036097">
    <property type="entry name" value="HisK_dim/P_sf"/>
</dbReference>
<evidence type="ECO:0000256" key="7">
    <source>
        <dbReference type="ARBA" id="ARBA00022692"/>
    </source>
</evidence>
<evidence type="ECO:0000256" key="5">
    <source>
        <dbReference type="ARBA" id="ARBA00022553"/>
    </source>
</evidence>
<dbReference type="InterPro" id="IPR005467">
    <property type="entry name" value="His_kinase_dom"/>
</dbReference>
<protein>
    <recommendedName>
        <fullName evidence="3">histidine kinase</fullName>
        <ecNumber evidence="3">2.7.13.3</ecNumber>
    </recommendedName>
</protein>
<evidence type="ECO:0000256" key="1">
    <source>
        <dbReference type="ARBA" id="ARBA00000085"/>
    </source>
</evidence>
<dbReference type="EMBL" id="BSDR01000001">
    <property type="protein sequence ID" value="GLI32786.1"/>
    <property type="molecule type" value="Genomic_DNA"/>
</dbReference>
<evidence type="ECO:0000256" key="3">
    <source>
        <dbReference type="ARBA" id="ARBA00012438"/>
    </source>
</evidence>
<dbReference type="Gene3D" id="3.30.450.20">
    <property type="entry name" value="PAS domain"/>
    <property type="match status" value="1"/>
</dbReference>
<dbReference type="InterPro" id="IPR004358">
    <property type="entry name" value="Sig_transdc_His_kin-like_C"/>
</dbReference>
<dbReference type="Gene3D" id="3.30.565.10">
    <property type="entry name" value="Histidine kinase-like ATPase, C-terminal domain"/>
    <property type="match status" value="1"/>
</dbReference>
<evidence type="ECO:0000256" key="8">
    <source>
        <dbReference type="ARBA" id="ARBA00022741"/>
    </source>
</evidence>
<evidence type="ECO:0000256" key="4">
    <source>
        <dbReference type="ARBA" id="ARBA00022475"/>
    </source>
</evidence>
<dbReference type="GO" id="GO:0000155">
    <property type="term" value="F:phosphorelay sensor kinase activity"/>
    <property type="evidence" value="ECO:0007669"/>
    <property type="project" value="InterPro"/>
</dbReference>
<keyword evidence="12" id="KW-0902">Two-component regulatory system</keyword>
<feature type="transmembrane region" description="Helical" evidence="14">
    <location>
        <begin position="330"/>
        <end position="351"/>
    </location>
</feature>
<comment type="subcellular location">
    <subcellularLocation>
        <location evidence="2">Cell membrane</location>
        <topology evidence="2">Multi-pass membrane protein</topology>
    </subcellularLocation>
</comment>
<evidence type="ECO:0000256" key="12">
    <source>
        <dbReference type="ARBA" id="ARBA00023012"/>
    </source>
</evidence>
<dbReference type="GO" id="GO:0005524">
    <property type="term" value="F:ATP binding"/>
    <property type="evidence" value="ECO:0007669"/>
    <property type="project" value="UniProtKB-KW"/>
</dbReference>
<dbReference type="InterPro" id="IPR033479">
    <property type="entry name" value="dCache_1"/>
</dbReference>
<comment type="catalytic activity">
    <reaction evidence="1">
        <text>ATP + protein L-histidine = ADP + protein N-phospho-L-histidine.</text>
        <dbReference type="EC" id="2.7.13.3"/>
    </reaction>
</comment>
<evidence type="ECO:0000256" key="10">
    <source>
        <dbReference type="ARBA" id="ARBA00022840"/>
    </source>
</evidence>
<keyword evidence="6" id="KW-0808">Transferase</keyword>
<dbReference type="Gene3D" id="1.10.287.130">
    <property type="match status" value="1"/>
</dbReference>
<dbReference type="SMART" id="SM00388">
    <property type="entry name" value="HisKA"/>
    <property type="match status" value="1"/>
</dbReference>
<dbReference type="FunFam" id="3.30.565.10:FF:000006">
    <property type="entry name" value="Sensor histidine kinase WalK"/>
    <property type="match status" value="1"/>
</dbReference>
<evidence type="ECO:0000256" key="14">
    <source>
        <dbReference type="SAM" id="Phobius"/>
    </source>
</evidence>
<evidence type="ECO:0000256" key="11">
    <source>
        <dbReference type="ARBA" id="ARBA00022989"/>
    </source>
</evidence>
<accession>A0A9W6D455</accession>
<keyword evidence="11 14" id="KW-1133">Transmembrane helix</keyword>
<dbReference type="SUPFAM" id="SSF47384">
    <property type="entry name" value="Homodimeric domain of signal transducing histidine kinase"/>
    <property type="match status" value="1"/>
</dbReference>
<keyword evidence="4" id="KW-1003">Cell membrane</keyword>
<dbReference type="Pfam" id="PF02518">
    <property type="entry name" value="HATPase_c"/>
    <property type="match status" value="1"/>
</dbReference>
<dbReference type="InterPro" id="IPR036890">
    <property type="entry name" value="HATPase_C_sf"/>
</dbReference>
<keyword evidence="5" id="KW-0597">Phosphoprotein</keyword>
<keyword evidence="9" id="KW-0418">Kinase</keyword>
<evidence type="ECO:0000256" key="9">
    <source>
        <dbReference type="ARBA" id="ARBA00022777"/>
    </source>
</evidence>
<dbReference type="CDD" id="cd00082">
    <property type="entry name" value="HisKA"/>
    <property type="match status" value="1"/>
</dbReference>
<keyword evidence="7 14" id="KW-0812">Transmembrane</keyword>
<evidence type="ECO:0000256" key="13">
    <source>
        <dbReference type="ARBA" id="ARBA00023136"/>
    </source>
</evidence>
<gene>
    <name evidence="16" type="ORF">DAMNIGENAA_02190</name>
</gene>
<evidence type="ECO:0000259" key="15">
    <source>
        <dbReference type="PROSITE" id="PS50109"/>
    </source>
</evidence>
<organism evidence="16 17">
    <name type="scientific">Desulforhabdus amnigena</name>
    <dbReference type="NCBI Taxonomy" id="40218"/>
    <lineage>
        <taxon>Bacteria</taxon>
        <taxon>Pseudomonadati</taxon>
        <taxon>Thermodesulfobacteriota</taxon>
        <taxon>Syntrophobacteria</taxon>
        <taxon>Syntrophobacterales</taxon>
        <taxon>Syntrophobacteraceae</taxon>
        <taxon>Desulforhabdus</taxon>
    </lineage>
</organism>
<dbReference type="InterPro" id="IPR003594">
    <property type="entry name" value="HATPase_dom"/>
</dbReference>
<dbReference type="InterPro" id="IPR003661">
    <property type="entry name" value="HisK_dim/P_dom"/>
</dbReference>
<proteinExistence type="predicted"/>
<dbReference type="EC" id="2.7.13.3" evidence="3"/>
<dbReference type="Proteomes" id="UP001144372">
    <property type="component" value="Unassembled WGS sequence"/>
</dbReference>
<dbReference type="CDD" id="cd12912">
    <property type="entry name" value="PDC2_MCP_like"/>
    <property type="match status" value="1"/>
</dbReference>
<reference evidence="16" key="1">
    <citation type="submission" date="2022-12" db="EMBL/GenBank/DDBJ databases">
        <title>Reference genome sequencing for broad-spectrum identification of bacterial and archaeal isolates by mass spectrometry.</title>
        <authorList>
            <person name="Sekiguchi Y."/>
            <person name="Tourlousse D.M."/>
        </authorList>
    </citation>
    <scope>NUCLEOTIDE SEQUENCE</scope>
    <source>
        <strain evidence="16">ASRB1</strain>
    </source>
</reference>
<keyword evidence="10" id="KW-0067">ATP-binding</keyword>
<dbReference type="Pfam" id="PF02743">
    <property type="entry name" value="dCache_1"/>
    <property type="match status" value="1"/>
</dbReference>
<dbReference type="AlphaFoldDB" id="A0A9W6D455"/>
<evidence type="ECO:0000313" key="16">
    <source>
        <dbReference type="EMBL" id="GLI32786.1"/>
    </source>
</evidence>
<dbReference type="SMART" id="SM00387">
    <property type="entry name" value="HATPase_c"/>
    <property type="match status" value="1"/>
</dbReference>
<dbReference type="PANTHER" id="PTHR43065">
    <property type="entry name" value="SENSOR HISTIDINE KINASE"/>
    <property type="match status" value="1"/>
</dbReference>
<dbReference type="PROSITE" id="PS50109">
    <property type="entry name" value="HIS_KIN"/>
    <property type="match status" value="1"/>
</dbReference>
<dbReference type="PRINTS" id="PR00344">
    <property type="entry name" value="BCTRLSENSOR"/>
</dbReference>
<evidence type="ECO:0000256" key="6">
    <source>
        <dbReference type="ARBA" id="ARBA00022679"/>
    </source>
</evidence>
<evidence type="ECO:0000313" key="17">
    <source>
        <dbReference type="Proteomes" id="UP001144372"/>
    </source>
</evidence>
<evidence type="ECO:0000256" key="2">
    <source>
        <dbReference type="ARBA" id="ARBA00004651"/>
    </source>
</evidence>
<comment type="caution">
    <text evidence="16">The sequence shown here is derived from an EMBL/GenBank/DDBJ whole genome shotgun (WGS) entry which is preliminary data.</text>
</comment>
<dbReference type="PANTHER" id="PTHR43065:SF10">
    <property type="entry name" value="PEROXIDE STRESS-ACTIVATED HISTIDINE KINASE MAK3"/>
    <property type="match status" value="1"/>
</dbReference>